<dbReference type="Proteomes" id="UP000236630">
    <property type="component" value="Unassembled WGS sequence"/>
</dbReference>
<accession>A0A2H5N6M3</accession>
<evidence type="ECO:0000256" key="1">
    <source>
        <dbReference type="SAM" id="Phobius"/>
    </source>
</evidence>
<feature type="transmembrane region" description="Helical" evidence="1">
    <location>
        <begin position="20"/>
        <end position="41"/>
    </location>
</feature>
<protein>
    <submittedName>
        <fullName evidence="2">Uncharacterized protein</fullName>
    </submittedName>
</protein>
<proteinExistence type="predicted"/>
<gene>
    <name evidence="2" type="ORF">CUMW_278870</name>
</gene>
<feature type="transmembrane region" description="Helical" evidence="1">
    <location>
        <begin position="53"/>
        <end position="72"/>
    </location>
</feature>
<name>A0A2H5N6M3_CITUN</name>
<reference evidence="2 3" key="1">
    <citation type="journal article" date="2017" name="Front. Genet.">
        <title>Draft sequencing of the heterozygous diploid genome of Satsuma (Citrus unshiu Marc.) using a hybrid assembly approach.</title>
        <authorList>
            <person name="Shimizu T."/>
            <person name="Tanizawa Y."/>
            <person name="Mochizuki T."/>
            <person name="Nagasaki H."/>
            <person name="Yoshioka T."/>
            <person name="Toyoda A."/>
            <person name="Fujiyama A."/>
            <person name="Kaminuma E."/>
            <person name="Nakamura Y."/>
        </authorList>
    </citation>
    <scope>NUCLEOTIDE SEQUENCE [LARGE SCALE GENOMIC DNA]</scope>
    <source>
        <strain evidence="3">cv. Miyagawa wase</strain>
    </source>
</reference>
<keyword evidence="3" id="KW-1185">Reference proteome</keyword>
<evidence type="ECO:0000313" key="2">
    <source>
        <dbReference type="EMBL" id="GAY35869.1"/>
    </source>
</evidence>
<keyword evidence="1" id="KW-0472">Membrane</keyword>
<evidence type="ECO:0000313" key="3">
    <source>
        <dbReference type="Proteomes" id="UP000236630"/>
    </source>
</evidence>
<organism evidence="2 3">
    <name type="scientific">Citrus unshiu</name>
    <name type="common">Satsuma mandarin</name>
    <name type="synonym">Citrus nobilis var. unshiu</name>
    <dbReference type="NCBI Taxonomy" id="55188"/>
    <lineage>
        <taxon>Eukaryota</taxon>
        <taxon>Viridiplantae</taxon>
        <taxon>Streptophyta</taxon>
        <taxon>Embryophyta</taxon>
        <taxon>Tracheophyta</taxon>
        <taxon>Spermatophyta</taxon>
        <taxon>Magnoliopsida</taxon>
        <taxon>eudicotyledons</taxon>
        <taxon>Gunneridae</taxon>
        <taxon>Pentapetalae</taxon>
        <taxon>rosids</taxon>
        <taxon>malvids</taxon>
        <taxon>Sapindales</taxon>
        <taxon>Rutaceae</taxon>
        <taxon>Aurantioideae</taxon>
        <taxon>Citrus</taxon>
    </lineage>
</organism>
<sequence length="103" mass="11558">MLGYENMRSKYVDKFEVCEILTAQIVLSLLTTLVSSITVLYTPVNDLLKGNSSLLLFLHVLLFISCGHMALPEHSMLKFLLLPGKDWFLVVFLGFHLALGSEV</sequence>
<comment type="caution">
    <text evidence="2">The sequence shown here is derived from an EMBL/GenBank/DDBJ whole genome shotgun (WGS) entry which is preliminary data.</text>
</comment>
<dbReference type="EMBL" id="BDQV01002059">
    <property type="protein sequence ID" value="GAY35869.1"/>
    <property type="molecule type" value="Genomic_DNA"/>
</dbReference>
<dbReference type="AlphaFoldDB" id="A0A2H5N6M3"/>
<keyword evidence="1" id="KW-0812">Transmembrane</keyword>
<keyword evidence="1" id="KW-1133">Transmembrane helix</keyword>